<dbReference type="RefSeq" id="WP_123712538.1">
    <property type="nucleotide sequence ID" value="NZ_RKHR01000004.1"/>
</dbReference>
<name>A0A3N2DPR3_9GAMM</name>
<reference evidence="1 2" key="1">
    <citation type="submission" date="2018-11" db="EMBL/GenBank/DDBJ databases">
        <title>Genomic Encyclopedia of Type Strains, Phase IV (KMG-IV): sequencing the most valuable type-strain genomes for metagenomic binning, comparative biology and taxonomic classification.</title>
        <authorList>
            <person name="Goeker M."/>
        </authorList>
    </citation>
    <scope>NUCLEOTIDE SEQUENCE [LARGE SCALE GENOMIC DNA]</scope>
    <source>
        <strain evidence="1 2">DSM 100316</strain>
    </source>
</reference>
<protein>
    <submittedName>
        <fullName evidence="1">Uncharacterized protein</fullName>
    </submittedName>
</protein>
<comment type="caution">
    <text evidence="1">The sequence shown here is derived from an EMBL/GenBank/DDBJ whole genome shotgun (WGS) entry which is preliminary data.</text>
</comment>
<gene>
    <name evidence="1" type="ORF">EDC56_2228</name>
</gene>
<dbReference type="EMBL" id="RKHR01000004">
    <property type="protein sequence ID" value="ROS01783.1"/>
    <property type="molecule type" value="Genomic_DNA"/>
</dbReference>
<keyword evidence="2" id="KW-1185">Reference proteome</keyword>
<proteinExistence type="predicted"/>
<dbReference type="OrthoDB" id="6091628at2"/>
<evidence type="ECO:0000313" key="1">
    <source>
        <dbReference type="EMBL" id="ROS01783.1"/>
    </source>
</evidence>
<evidence type="ECO:0000313" key="2">
    <source>
        <dbReference type="Proteomes" id="UP000275394"/>
    </source>
</evidence>
<dbReference type="Proteomes" id="UP000275394">
    <property type="component" value="Unassembled WGS sequence"/>
</dbReference>
<sequence>MSIICVPIKVEALVCKNVTNAVTTQDDFEELPYKNDEGHDISSDAANLASTITRKAFNNRMDLLPGIHLHWRMPDALTKGVVNTEYGKGDDLTSIDMPTVPNRWMVVRTLVKTGEKRRWVVESDYIHPADKRPDNAVCMPRQLQDKRKQPYCYVGRQLPFDEWKNELDRSDHKYLQNLTVLGWGSPYFSALYTDCFSVFGAHDDELILPNDVKKYRYEVYGWYSDSDNDYALQCVEKASSNFVDDAKSIAKWLVPDLKGEKVNGMICYGQVDFSHSKNIDDTSLDNLGQFNDTEVTLAKTAKEVVSKYLANKCGDDEQSIQAIENQMQSMLYSEDIEGKNIDFINRLKNIRHKEEFRPVGSGVLWSYVDEGRLMEGKACPENAKAKAIDDEMKERAKKHYLLFKKHCQPLLDKLNSLQQELNEVVNNRQYYLRLLYSDWSKYMQCLHPDEALNSAYPDANHIRHMIERDTLPMVEKCNNDIHVLQEKIAGTDDQLGSVGAVNNYLTTLIANDFTEFMIEAGVDGVTIASPLMKIPAPRYWQVQPPSLLIAGDVIKQPDWHEVDKNLTADDVAKQPKHLRGDDILECRLVAEGNSTSPQQWLINDEISTLTGWPKAIRKWDSQPWSPLLMEWRMDIYSDANKNTDRIAGEEFYGENVVSDNYRICLNDAQYGLPSSSVDLMLKNPDKEVMDTPVSITGRTLLAFSNKKEIKEKLDKFASLDVKEEYKKITKAIDTFNNTEVMMQSLDTLHDDMLMYSDATLLKVQDPLGFSSPPGFKDNLTERVAKATKGQNFKLPVIDHAFLPIKSGECSLQKLRIVDSFGRFKDVSCNKKGGADNKPEVFSMPPRVLQPLRLYCRWKNDIDIENNDLSTPVVGWLCYNHFDETLVIYDADGVEQGAMNSDGEWLDPTGSFAGLNDINSRSLKQFVLKIISFHQRNRIVKATLNEVANDSGALWDALVELKILRAFDGGEKAYLQPVSPKDWPASVGDFSIVMGQLEKAMSEGNHFPALKEAILKAQDNIEPDSVRRVVEAGTLKPLAIVKANIDLQTMGQPEVSKSWSALNHDITNNYRINRGFTKVKFPIKVGEYNNLDDGLVAYWRENNDGSLSSRGYFPQSGMEDILDYIDSANFNENDLIAYVDDAVDEGVENILHSIDDEPVTLLMLLDPEACTHITSGTVPRKTLSLEMHWYIDALESIRSYYFAAPMITPVSGLSLPLPQEKTWQWLQRNRFGGLDMSVSRKVVSREKFISGGYEELHWQKLQQAKVLLDVPEWPGHAYFYEVDAAELEEDLEAEWEAIRGHIMAVSERDITTPDSLPPLDVRTKIVEGWLTPLSPPLRK</sequence>
<organism evidence="1 2">
    <name type="scientific">Sinobacterium caligoides</name>
    <dbReference type="NCBI Taxonomy" id="933926"/>
    <lineage>
        <taxon>Bacteria</taxon>
        <taxon>Pseudomonadati</taxon>
        <taxon>Pseudomonadota</taxon>
        <taxon>Gammaproteobacteria</taxon>
        <taxon>Cellvibrionales</taxon>
        <taxon>Spongiibacteraceae</taxon>
        <taxon>Sinobacterium</taxon>
    </lineage>
</organism>
<accession>A0A3N2DPR3</accession>